<dbReference type="EMBL" id="JAZGQO010000005">
    <property type="protein sequence ID" value="KAK6186666.1"/>
    <property type="molecule type" value="Genomic_DNA"/>
</dbReference>
<reference evidence="1 2" key="1">
    <citation type="submission" date="2024-01" db="EMBL/GenBank/DDBJ databases">
        <title>The genome of the rayed Mediterranean limpet Patella caerulea (Linnaeus, 1758).</title>
        <authorList>
            <person name="Anh-Thu Weber A."/>
            <person name="Halstead-Nussloch G."/>
        </authorList>
    </citation>
    <scope>NUCLEOTIDE SEQUENCE [LARGE SCALE GENOMIC DNA]</scope>
    <source>
        <strain evidence="1">AATW-2023a</strain>
        <tissue evidence="1">Whole specimen</tissue>
    </source>
</reference>
<protein>
    <submittedName>
        <fullName evidence="1">Uncharacterized protein</fullName>
    </submittedName>
</protein>
<evidence type="ECO:0000313" key="1">
    <source>
        <dbReference type="EMBL" id="KAK6186666.1"/>
    </source>
</evidence>
<sequence>MVDSSRLVAKIISEQKISVLENPRLGLVLGLSTLVPIPAPSDYQTQIVETSEPPNLPVKWTLPIFAVLSKTMINATDYKKIILNSKKPV</sequence>
<evidence type="ECO:0000313" key="2">
    <source>
        <dbReference type="Proteomes" id="UP001347796"/>
    </source>
</evidence>
<dbReference type="AlphaFoldDB" id="A0AAN8K038"/>
<organism evidence="1 2">
    <name type="scientific">Patella caerulea</name>
    <name type="common">Rayed Mediterranean limpet</name>
    <dbReference type="NCBI Taxonomy" id="87958"/>
    <lineage>
        <taxon>Eukaryota</taxon>
        <taxon>Metazoa</taxon>
        <taxon>Spiralia</taxon>
        <taxon>Lophotrochozoa</taxon>
        <taxon>Mollusca</taxon>
        <taxon>Gastropoda</taxon>
        <taxon>Patellogastropoda</taxon>
        <taxon>Patelloidea</taxon>
        <taxon>Patellidae</taxon>
        <taxon>Patella</taxon>
    </lineage>
</organism>
<gene>
    <name evidence="1" type="ORF">SNE40_005952</name>
</gene>
<keyword evidence="2" id="KW-1185">Reference proteome</keyword>
<dbReference type="Proteomes" id="UP001347796">
    <property type="component" value="Unassembled WGS sequence"/>
</dbReference>
<comment type="caution">
    <text evidence="1">The sequence shown here is derived from an EMBL/GenBank/DDBJ whole genome shotgun (WGS) entry which is preliminary data.</text>
</comment>
<proteinExistence type="predicted"/>
<accession>A0AAN8K038</accession>
<name>A0AAN8K038_PATCE</name>